<dbReference type="EMBL" id="ASPP01014911">
    <property type="protein sequence ID" value="ETO18433.1"/>
    <property type="molecule type" value="Genomic_DNA"/>
</dbReference>
<name>X6MWR2_RETFI</name>
<dbReference type="Proteomes" id="UP000023152">
    <property type="component" value="Unassembled WGS sequence"/>
</dbReference>
<organism evidence="1 2">
    <name type="scientific">Reticulomyxa filosa</name>
    <dbReference type="NCBI Taxonomy" id="46433"/>
    <lineage>
        <taxon>Eukaryota</taxon>
        <taxon>Sar</taxon>
        <taxon>Rhizaria</taxon>
        <taxon>Retaria</taxon>
        <taxon>Foraminifera</taxon>
        <taxon>Monothalamids</taxon>
        <taxon>Reticulomyxidae</taxon>
        <taxon>Reticulomyxa</taxon>
    </lineage>
</organism>
<sequence>MCVCVRGVAKHKNILKDKKVTAHVQSESKTVVINESTIINDGLFATKKVAQSIRSADVSAQSSVDTETKETHEDSDATWKFNSSTQNEVQLHLRLGHPTQPKRPDSCVFMRDDLEIAYVNIQSGYTKGNNFQGVAVQVPLPLTDPLFECKFVAKPKRIKLRSRKGSRLLKLHSNLLSFFKKMTSKFWR</sequence>
<accession>X6MWR2</accession>
<dbReference type="AlphaFoldDB" id="X6MWR2"/>
<protein>
    <submittedName>
        <fullName evidence="1">Uncharacterized protein</fullName>
    </submittedName>
</protein>
<proteinExistence type="predicted"/>
<gene>
    <name evidence="1" type="ORF">RFI_18834</name>
</gene>
<comment type="caution">
    <text evidence="1">The sequence shown here is derived from an EMBL/GenBank/DDBJ whole genome shotgun (WGS) entry which is preliminary data.</text>
</comment>
<evidence type="ECO:0000313" key="1">
    <source>
        <dbReference type="EMBL" id="ETO18433.1"/>
    </source>
</evidence>
<reference evidence="1 2" key="1">
    <citation type="journal article" date="2013" name="Curr. Biol.">
        <title>The Genome of the Foraminiferan Reticulomyxa filosa.</title>
        <authorList>
            <person name="Glockner G."/>
            <person name="Hulsmann N."/>
            <person name="Schleicher M."/>
            <person name="Noegel A.A."/>
            <person name="Eichinger L."/>
            <person name="Gallinger C."/>
            <person name="Pawlowski J."/>
            <person name="Sierra R."/>
            <person name="Euteneuer U."/>
            <person name="Pillet L."/>
            <person name="Moustafa A."/>
            <person name="Platzer M."/>
            <person name="Groth M."/>
            <person name="Szafranski K."/>
            <person name="Schliwa M."/>
        </authorList>
    </citation>
    <scope>NUCLEOTIDE SEQUENCE [LARGE SCALE GENOMIC DNA]</scope>
</reference>
<keyword evidence="2" id="KW-1185">Reference proteome</keyword>
<evidence type="ECO:0000313" key="2">
    <source>
        <dbReference type="Proteomes" id="UP000023152"/>
    </source>
</evidence>